<name>A0A3P5Y321_BRACM</name>
<dbReference type="Proteomes" id="UP000694005">
    <property type="component" value="Chromosome A09"/>
</dbReference>
<reference evidence="2" key="1">
    <citation type="submission" date="2018-11" db="EMBL/GenBank/DDBJ databases">
        <authorList>
            <consortium name="Genoscope - CEA"/>
            <person name="William W."/>
        </authorList>
    </citation>
    <scope>NUCLEOTIDE SEQUENCE</scope>
</reference>
<dbReference type="EMBL" id="LS974625">
    <property type="protein sequence ID" value="CAG7864584.1"/>
    <property type="molecule type" value="Genomic_DNA"/>
</dbReference>
<dbReference type="EMBL" id="LR031568">
    <property type="protein sequence ID" value="VDC61787.1"/>
    <property type="molecule type" value="Genomic_DNA"/>
</dbReference>
<dbReference type="AlphaFoldDB" id="A0A3P5Y321"/>
<accession>A0A3P5Y321</accession>
<sequence>MKPNMCVISEEKKKWERCRVLCVCCCVCVSLWFGNNQTTCPLCRSIL</sequence>
<protein>
    <submittedName>
        <fullName evidence="1">Uncharacterized protein</fullName>
    </submittedName>
</protein>
<gene>
    <name evidence="2" type="ORF">BRAA09T39398Z</name>
    <name evidence="1" type="ORF">BRAPAZ1V2_A09P50510.2</name>
</gene>
<organism evidence="2">
    <name type="scientific">Brassica campestris</name>
    <name type="common">Field mustard</name>
    <dbReference type="NCBI Taxonomy" id="3711"/>
    <lineage>
        <taxon>Eukaryota</taxon>
        <taxon>Viridiplantae</taxon>
        <taxon>Streptophyta</taxon>
        <taxon>Embryophyta</taxon>
        <taxon>Tracheophyta</taxon>
        <taxon>Spermatophyta</taxon>
        <taxon>Magnoliopsida</taxon>
        <taxon>eudicotyledons</taxon>
        <taxon>Gunneridae</taxon>
        <taxon>Pentapetalae</taxon>
        <taxon>rosids</taxon>
        <taxon>malvids</taxon>
        <taxon>Brassicales</taxon>
        <taxon>Brassicaceae</taxon>
        <taxon>Brassiceae</taxon>
        <taxon>Brassica</taxon>
    </lineage>
</organism>
<dbReference type="Gramene" id="A09p50510.2_BraZ1">
    <property type="protein sequence ID" value="A09p50510.2_BraZ1.CDS"/>
    <property type="gene ID" value="A09g50510.2_BraZ1"/>
</dbReference>
<evidence type="ECO:0000313" key="1">
    <source>
        <dbReference type="EMBL" id="CAG7864584.1"/>
    </source>
</evidence>
<proteinExistence type="predicted"/>
<evidence type="ECO:0000313" key="2">
    <source>
        <dbReference type="EMBL" id="VDC61787.1"/>
    </source>
</evidence>